<evidence type="ECO:0000256" key="8">
    <source>
        <dbReference type="ARBA" id="ARBA00023136"/>
    </source>
</evidence>
<dbReference type="NCBIfam" id="TIGR01785">
    <property type="entry name" value="TonB-hemin"/>
    <property type="match status" value="1"/>
</dbReference>
<accession>A0ABV2SGN5</accession>
<keyword evidence="10 11" id="KW-0998">Cell outer membrane</keyword>
<evidence type="ECO:0000259" key="15">
    <source>
        <dbReference type="Pfam" id="PF07715"/>
    </source>
</evidence>
<evidence type="ECO:0000313" key="17">
    <source>
        <dbReference type="Proteomes" id="UP001549366"/>
    </source>
</evidence>
<dbReference type="Gene3D" id="2.170.130.10">
    <property type="entry name" value="TonB-dependent receptor, plug domain"/>
    <property type="match status" value="1"/>
</dbReference>
<dbReference type="CDD" id="cd01347">
    <property type="entry name" value="ligand_gated_channel"/>
    <property type="match status" value="1"/>
</dbReference>
<evidence type="ECO:0000256" key="13">
    <source>
        <dbReference type="SAM" id="SignalP"/>
    </source>
</evidence>
<evidence type="ECO:0000256" key="3">
    <source>
        <dbReference type="ARBA" id="ARBA00022448"/>
    </source>
</evidence>
<dbReference type="InterPro" id="IPR036942">
    <property type="entry name" value="Beta-barrel_TonB_sf"/>
</dbReference>
<dbReference type="InterPro" id="IPR000531">
    <property type="entry name" value="Beta-barrel_TonB"/>
</dbReference>
<evidence type="ECO:0000313" key="16">
    <source>
        <dbReference type="EMBL" id="MET4756915.1"/>
    </source>
</evidence>
<dbReference type="PROSITE" id="PS52016">
    <property type="entry name" value="TONB_DEPENDENT_REC_3"/>
    <property type="match status" value="1"/>
</dbReference>
<feature type="chain" id="PRO_5047379429" evidence="13">
    <location>
        <begin position="23"/>
        <end position="733"/>
    </location>
</feature>
<protein>
    <submittedName>
        <fullName evidence="16">Hemoglobin/transferrin/lactoferrin receptor protein</fullName>
    </submittedName>
</protein>
<sequence>MMFNRNRLAIAVMAATSAMVNAEQLPAAQPTMMQQVTVTATRTEKVVKDVAGSVTVIDEEQLESNLVRDIKDMVRYEPGVVVRNDGRTGNKGFNIRGIDENRIKIMIDGVDQAKSFQPGGNYLRSERNFIDIEAIKAVEIVKGPASSLYGSDAIGGLVAFQTKDPADYLKKEGDDSYASVKGSYASANKGLTETLSLANRSGDLETLLVYTRSDYEETKTHSGEDIDGKGRGKADPLDAGLNNLLIKALYQLNGGHRLGLTGEYHDKKTETVLKSIKPGTAQEQVLGDDKNKRSRIGFSHEWDAGHQAFDRMSWQLDWQDTRTDMETRMPAYTSMGMPFANRLQDYHYKEQSYQLNAQFDKSLEASSGSHHLIYGFSAIRKDVINKSVSNNLDTGTSTRTDYIPEVKASGYGLFVQDDVALSDNLAVIAGARYDRFDYDPETTAGFATPSKGLDKGKATAKLGVVYKLHPDASLFARFSQGFKMPDVNDLYHTVSNHGYTFLANPDLKPEESNSFELGIRGHHRYGEYELAGFFNRYKNFIERVTLVPYAPPPNASSAVYQMQNAEKAEIWGYELNTRLWLDEAIGAPQGTTLKAALAYAEGENTEKDTPLNSISPLKVVFGLAYDAPSDVWGGELNWTLVAAKEEKDIARGLDGEKYYEAPGYGVVDLTAYYKPASQLTLSAGLFNLTDKQYWIWDDVREVAQTGRSATPRSGLDRYAQPGRNFSISAKYVF</sequence>
<keyword evidence="17" id="KW-1185">Reference proteome</keyword>
<dbReference type="Pfam" id="PF00593">
    <property type="entry name" value="TonB_dep_Rec_b-barrel"/>
    <property type="match status" value="1"/>
</dbReference>
<evidence type="ECO:0000256" key="4">
    <source>
        <dbReference type="ARBA" id="ARBA00022452"/>
    </source>
</evidence>
<dbReference type="PANTHER" id="PTHR30069">
    <property type="entry name" value="TONB-DEPENDENT OUTER MEMBRANE RECEPTOR"/>
    <property type="match status" value="1"/>
</dbReference>
<evidence type="ECO:0000256" key="5">
    <source>
        <dbReference type="ARBA" id="ARBA00022692"/>
    </source>
</evidence>
<keyword evidence="3 11" id="KW-0813">Transport</keyword>
<keyword evidence="8 11" id="KW-0472">Membrane</keyword>
<keyword evidence="6 13" id="KW-0732">Signal</keyword>
<dbReference type="NCBIfam" id="TIGR01786">
    <property type="entry name" value="TonB-hemlactrns"/>
    <property type="match status" value="1"/>
</dbReference>
<proteinExistence type="inferred from homology"/>
<dbReference type="Proteomes" id="UP001549366">
    <property type="component" value="Unassembled WGS sequence"/>
</dbReference>
<evidence type="ECO:0000256" key="11">
    <source>
        <dbReference type="PROSITE-ProRule" id="PRU01360"/>
    </source>
</evidence>
<feature type="signal peptide" evidence="13">
    <location>
        <begin position="1"/>
        <end position="22"/>
    </location>
</feature>
<dbReference type="InterPro" id="IPR012910">
    <property type="entry name" value="Plug_dom"/>
</dbReference>
<evidence type="ECO:0000256" key="6">
    <source>
        <dbReference type="ARBA" id="ARBA00022729"/>
    </source>
</evidence>
<dbReference type="InterPro" id="IPR011276">
    <property type="entry name" value="TonB_haem/Hb_rcpt"/>
</dbReference>
<evidence type="ECO:0000256" key="1">
    <source>
        <dbReference type="ARBA" id="ARBA00004571"/>
    </source>
</evidence>
<dbReference type="SUPFAM" id="SSF56935">
    <property type="entry name" value="Porins"/>
    <property type="match status" value="1"/>
</dbReference>
<dbReference type="InterPro" id="IPR010949">
    <property type="entry name" value="TonB_Hb/transfer/lactofer_rcpt"/>
</dbReference>
<feature type="domain" description="TonB-dependent receptor-like beta-barrel" evidence="14">
    <location>
        <begin position="249"/>
        <end position="688"/>
    </location>
</feature>
<evidence type="ECO:0000256" key="2">
    <source>
        <dbReference type="ARBA" id="ARBA00008143"/>
    </source>
</evidence>
<comment type="similarity">
    <text evidence="2">Belongs to the TonB-dependent receptor family. Hemoglobin/haptoglobin binding protein subfamily.</text>
</comment>
<dbReference type="Gene3D" id="2.40.170.20">
    <property type="entry name" value="TonB-dependent receptor, beta-barrel domain"/>
    <property type="match status" value="1"/>
</dbReference>
<comment type="caution">
    <text evidence="16">The sequence shown here is derived from an EMBL/GenBank/DDBJ whole genome shotgun (WGS) entry which is preliminary data.</text>
</comment>
<dbReference type="Pfam" id="PF07715">
    <property type="entry name" value="Plug"/>
    <property type="match status" value="1"/>
</dbReference>
<evidence type="ECO:0000256" key="10">
    <source>
        <dbReference type="ARBA" id="ARBA00023237"/>
    </source>
</evidence>
<dbReference type="RefSeq" id="WP_354011196.1">
    <property type="nucleotide sequence ID" value="NZ_JBEWTA010000001.1"/>
</dbReference>
<evidence type="ECO:0000256" key="7">
    <source>
        <dbReference type="ARBA" id="ARBA00023077"/>
    </source>
</evidence>
<keyword evidence="7 12" id="KW-0798">TonB box</keyword>
<gene>
    <name evidence="16" type="ORF">V5J35_002107</name>
</gene>
<reference evidence="16 17" key="1">
    <citation type="submission" date="2024-06" db="EMBL/GenBank/DDBJ databases">
        <title>Genomic Encyclopedia of Type Strains, Phase V (KMG-V): Genome sequencing to study the core and pangenomes of soil and plant-associated prokaryotes.</title>
        <authorList>
            <person name="Whitman W."/>
        </authorList>
    </citation>
    <scope>NUCLEOTIDE SEQUENCE [LARGE SCALE GENOMIC DNA]</scope>
    <source>
        <strain evidence="16 17">NE40</strain>
    </source>
</reference>
<dbReference type="InterPro" id="IPR039426">
    <property type="entry name" value="TonB-dep_rcpt-like"/>
</dbReference>
<name>A0ABV2SGN5_9GAMM</name>
<organism evidence="16 17">
    <name type="scientific">Endozoicomonas lisbonensis</name>
    <dbReference type="NCBI Taxonomy" id="3120522"/>
    <lineage>
        <taxon>Bacteria</taxon>
        <taxon>Pseudomonadati</taxon>
        <taxon>Pseudomonadota</taxon>
        <taxon>Gammaproteobacteria</taxon>
        <taxon>Oceanospirillales</taxon>
        <taxon>Endozoicomonadaceae</taxon>
        <taxon>Endozoicomonas</taxon>
    </lineage>
</organism>
<evidence type="ECO:0000256" key="12">
    <source>
        <dbReference type="RuleBase" id="RU003357"/>
    </source>
</evidence>
<dbReference type="PANTHER" id="PTHR30069:SF29">
    <property type="entry name" value="HEMOGLOBIN AND HEMOGLOBIN-HAPTOGLOBIN-BINDING PROTEIN 1-RELATED"/>
    <property type="match status" value="1"/>
</dbReference>
<dbReference type="InterPro" id="IPR037066">
    <property type="entry name" value="Plug_dom_sf"/>
</dbReference>
<keyword evidence="5 11" id="KW-0812">Transmembrane</keyword>
<comment type="subcellular location">
    <subcellularLocation>
        <location evidence="1 11">Cell outer membrane</location>
        <topology evidence="1 11">Multi-pass membrane protein</topology>
    </subcellularLocation>
</comment>
<evidence type="ECO:0000259" key="14">
    <source>
        <dbReference type="Pfam" id="PF00593"/>
    </source>
</evidence>
<evidence type="ECO:0000256" key="9">
    <source>
        <dbReference type="ARBA" id="ARBA00023170"/>
    </source>
</evidence>
<dbReference type="EMBL" id="JBEWTB010000002">
    <property type="protein sequence ID" value="MET4756915.1"/>
    <property type="molecule type" value="Genomic_DNA"/>
</dbReference>
<keyword evidence="9 16" id="KW-0675">Receptor</keyword>
<feature type="domain" description="TonB-dependent receptor plug" evidence="15">
    <location>
        <begin position="47"/>
        <end position="156"/>
    </location>
</feature>
<keyword evidence="4 11" id="KW-1134">Transmembrane beta strand</keyword>